<dbReference type="NCBIfam" id="TIGR00501">
    <property type="entry name" value="met_pdase_II"/>
    <property type="match status" value="1"/>
</dbReference>
<keyword evidence="4 9" id="KW-0031">Aminopeptidase</keyword>
<dbReference type="PANTHER" id="PTHR45777">
    <property type="entry name" value="METHIONINE AMINOPEPTIDASE 2"/>
    <property type="match status" value="1"/>
</dbReference>
<dbReference type="GO" id="GO:0070006">
    <property type="term" value="F:metalloaminopeptidase activity"/>
    <property type="evidence" value="ECO:0007669"/>
    <property type="project" value="UniProtKB-UniRule"/>
</dbReference>
<feature type="region of interest" description="Disordered" evidence="11">
    <location>
        <begin position="25"/>
        <end position="79"/>
    </location>
</feature>
<dbReference type="HAMAP" id="MF_03175">
    <property type="entry name" value="MetAP_2_euk"/>
    <property type="match status" value="1"/>
</dbReference>
<dbReference type="OrthoDB" id="7848262at2759"/>
<comment type="cofactor">
    <cofactor evidence="3">
        <name>Fe(2+)</name>
        <dbReference type="ChEBI" id="CHEBI:29033"/>
    </cofactor>
</comment>
<dbReference type="Pfam" id="PF00557">
    <property type="entry name" value="Peptidase_M24"/>
    <property type="match status" value="1"/>
</dbReference>
<evidence type="ECO:0000256" key="8">
    <source>
        <dbReference type="ARBA" id="ARBA00022801"/>
    </source>
</evidence>
<dbReference type="Gene3D" id="3.90.230.10">
    <property type="entry name" value="Creatinase/methionine aminopeptidase superfamily"/>
    <property type="match status" value="1"/>
</dbReference>
<dbReference type="PRINTS" id="PR00599">
    <property type="entry name" value="MAPEPTIDASE"/>
</dbReference>
<keyword evidence="6 9" id="KW-0645">Protease</keyword>
<gene>
    <name evidence="13" type="ORF">AYI69_g11190</name>
</gene>
<comment type="caution">
    <text evidence="13">The sequence shown here is derived from an EMBL/GenBank/DDBJ whole genome shotgun (WGS) entry which is preliminary data.</text>
</comment>
<dbReference type="EMBL" id="LSSM01007476">
    <property type="protein sequence ID" value="OMJ08114.1"/>
    <property type="molecule type" value="Genomic_DNA"/>
</dbReference>
<dbReference type="Proteomes" id="UP000187429">
    <property type="component" value="Unassembled WGS sequence"/>
</dbReference>
<comment type="cofactor">
    <cofactor evidence="9">
        <name>Co(2+)</name>
        <dbReference type="ChEBI" id="CHEBI:48828"/>
    </cofactor>
    <cofactor evidence="9">
        <name>Zn(2+)</name>
        <dbReference type="ChEBI" id="CHEBI:29105"/>
    </cofactor>
    <cofactor evidence="9">
        <name>Mn(2+)</name>
        <dbReference type="ChEBI" id="CHEBI:29035"/>
    </cofactor>
    <cofactor evidence="9">
        <name>Fe(2+)</name>
        <dbReference type="ChEBI" id="CHEBI:29033"/>
    </cofactor>
    <text evidence="9">Binds 2 divalent metal cations per subunit. Has a high-affinity and a low affinity metal-binding site. The true nature of the physiological cofactor is under debate. The enzyme is active with cobalt, zinc, manganese or divalent iron ions. Most likely, methionine aminopeptidases function as mononuclear Fe(2+)-metalloproteases under physiological conditions, and the catalytically relevant metal-binding site has been assigned to the histidine-containing high-affinity site.</text>
</comment>
<evidence type="ECO:0000256" key="2">
    <source>
        <dbReference type="ARBA" id="ARBA00001936"/>
    </source>
</evidence>
<dbReference type="GO" id="GO:0046872">
    <property type="term" value="F:metal ion binding"/>
    <property type="evidence" value="ECO:0007669"/>
    <property type="project" value="UniProtKB-UniRule"/>
</dbReference>
<dbReference type="InterPro" id="IPR001714">
    <property type="entry name" value="Pept_M24_MAP"/>
</dbReference>
<keyword evidence="7 9" id="KW-0479">Metal-binding</keyword>
<protein>
    <recommendedName>
        <fullName evidence="9">Methionine aminopeptidase 2</fullName>
        <shortName evidence="9">MAP 2</shortName>
        <shortName evidence="9">MetAP 2</shortName>
        <ecNumber evidence="9">3.4.11.18</ecNumber>
    </recommendedName>
    <alternativeName>
        <fullName evidence="9">Peptidase M</fullName>
    </alternativeName>
</protein>
<dbReference type="SUPFAM" id="SSF55920">
    <property type="entry name" value="Creatinase/aminopeptidase"/>
    <property type="match status" value="1"/>
</dbReference>
<accession>A0A1R1X0H1</accession>
<evidence type="ECO:0000256" key="11">
    <source>
        <dbReference type="SAM" id="MobiDB-lite"/>
    </source>
</evidence>
<organism evidence="13 14">
    <name type="scientific">Smittium culicis</name>
    <dbReference type="NCBI Taxonomy" id="133412"/>
    <lineage>
        <taxon>Eukaryota</taxon>
        <taxon>Fungi</taxon>
        <taxon>Fungi incertae sedis</taxon>
        <taxon>Zoopagomycota</taxon>
        <taxon>Kickxellomycotina</taxon>
        <taxon>Harpellomycetes</taxon>
        <taxon>Harpellales</taxon>
        <taxon>Legeriomycetaceae</taxon>
        <taxon>Smittium</taxon>
    </lineage>
</organism>
<dbReference type="InterPro" id="IPR036005">
    <property type="entry name" value="Creatinase/aminopeptidase-like"/>
</dbReference>
<feature type="binding site" evidence="9">
    <location>
        <position position="315"/>
    </location>
    <ligand>
        <name>a divalent metal cation</name>
        <dbReference type="ChEBI" id="CHEBI:60240"/>
        <label>2</label>
        <note>catalytic</note>
    </ligand>
</feature>
<dbReference type="Gene3D" id="1.10.10.10">
    <property type="entry name" value="Winged helix-like DNA-binding domain superfamily/Winged helix DNA-binding domain"/>
    <property type="match status" value="1"/>
</dbReference>
<proteinExistence type="inferred from homology"/>
<dbReference type="InterPro" id="IPR050247">
    <property type="entry name" value="Met_Aminopeptidase_Type2"/>
</dbReference>
<dbReference type="GO" id="GO:0004239">
    <property type="term" value="F:initiator methionyl aminopeptidase activity"/>
    <property type="evidence" value="ECO:0007669"/>
    <property type="project" value="UniProtKB-UniRule"/>
</dbReference>
<comment type="catalytic activity">
    <reaction evidence="1 9 10">
        <text>Release of N-terminal amino acids, preferentially methionine, from peptides and arylamides.</text>
        <dbReference type="EC" id="3.4.11.18"/>
    </reaction>
</comment>
<dbReference type="GO" id="GO:0006508">
    <property type="term" value="P:proteolysis"/>
    <property type="evidence" value="ECO:0007669"/>
    <property type="project" value="UniProtKB-KW"/>
</dbReference>
<sequence length="434" mass="48312">MTDSKAVSDSGLTVSDLTQEVKDVELNSAGEIDSGSDSNKEAQTAEKKKKKKKKKKSKKKAIAQTDPPTIPITKLYPDNNFPEGEIQEYGKDFTMKTIFNKEEIKRKEKNEDNFQALNDMRRAAEVHRQVRKVAQEYIKPGRTMTSIAETIENTTRLLVEEKGFEAGIGFPTGLSINHVAAHYTPNAGDNLVLSEQDVLKVDFGVHVNGRIIDSAFTMTFDPKYDNLVKAVQDATNTGIKAAGIDVRLTDIGEQIEEVMESYEIELNGKTYPIKCVRNLCGHNIAPYVIHSGKSVPIIKNGDNTKMEENEVFAIETFGTTGRGHVIEEGVCSHYAKNADLTPQQIGRIPLRIPRAKTLLNSITKNFGTLPFCRRYLDRIGEDKYLLGLKNLVDSGVVQAYPPLVDIPGSYVAQFEHTIVLRPTCKEVISRGDDY</sequence>
<feature type="binding site" evidence="9">
    <location>
        <position position="282"/>
    </location>
    <ligand>
        <name>a divalent metal cation</name>
        <dbReference type="ChEBI" id="CHEBI:60240"/>
        <label>2</label>
        <note>catalytic</note>
    </ligand>
</feature>
<evidence type="ECO:0000256" key="9">
    <source>
        <dbReference type="HAMAP-Rule" id="MF_03175"/>
    </source>
</evidence>
<feature type="binding site" evidence="9">
    <location>
        <position position="415"/>
    </location>
    <ligand>
        <name>a divalent metal cation</name>
        <dbReference type="ChEBI" id="CHEBI:60240"/>
        <label>1</label>
    </ligand>
</feature>
<keyword evidence="8 9" id="KW-0378">Hydrolase</keyword>
<name>A0A1R1X0H1_9FUNG</name>
<reference evidence="14" key="1">
    <citation type="submission" date="2017-01" db="EMBL/GenBank/DDBJ databases">
        <authorList>
            <person name="Wang Y."/>
            <person name="White M."/>
            <person name="Kvist S."/>
            <person name="Moncalvo J.-M."/>
        </authorList>
    </citation>
    <scope>NUCLEOTIDE SEQUENCE [LARGE SCALE GENOMIC DNA]</scope>
    <source>
        <strain evidence="14">ID-206-W2</strain>
    </source>
</reference>
<evidence type="ECO:0000256" key="7">
    <source>
        <dbReference type="ARBA" id="ARBA00022723"/>
    </source>
</evidence>
<dbReference type="InterPro" id="IPR036388">
    <property type="entry name" value="WH-like_DNA-bd_sf"/>
</dbReference>
<feature type="binding site" evidence="9">
    <location>
        <position position="415"/>
    </location>
    <ligand>
        <name>a divalent metal cation</name>
        <dbReference type="ChEBI" id="CHEBI:60240"/>
        <label>2</label>
        <note>catalytic</note>
    </ligand>
</feature>
<evidence type="ECO:0000256" key="10">
    <source>
        <dbReference type="RuleBase" id="RU003653"/>
    </source>
</evidence>
<dbReference type="GO" id="GO:0005737">
    <property type="term" value="C:cytoplasm"/>
    <property type="evidence" value="ECO:0007669"/>
    <property type="project" value="UniProtKB-SubCell"/>
</dbReference>
<evidence type="ECO:0000259" key="12">
    <source>
        <dbReference type="Pfam" id="PF00557"/>
    </source>
</evidence>
<evidence type="ECO:0000256" key="1">
    <source>
        <dbReference type="ARBA" id="ARBA00000294"/>
    </source>
</evidence>
<dbReference type="InterPro" id="IPR036390">
    <property type="entry name" value="WH_DNA-bd_sf"/>
</dbReference>
<dbReference type="SUPFAM" id="SSF46785">
    <property type="entry name" value="Winged helix' DNA-binding domain"/>
    <property type="match status" value="1"/>
</dbReference>
<evidence type="ECO:0000313" key="13">
    <source>
        <dbReference type="EMBL" id="OMJ08114.1"/>
    </source>
</evidence>
<evidence type="ECO:0000313" key="14">
    <source>
        <dbReference type="Proteomes" id="UP000187429"/>
    </source>
</evidence>
<evidence type="ECO:0000256" key="5">
    <source>
        <dbReference type="ARBA" id="ARBA00022490"/>
    </source>
</evidence>
<feature type="binding site" evidence="9">
    <location>
        <position position="213"/>
    </location>
    <ligand>
        <name>a divalent metal cation</name>
        <dbReference type="ChEBI" id="CHEBI:60240"/>
        <label>1</label>
    </ligand>
</feature>
<evidence type="ECO:0000256" key="6">
    <source>
        <dbReference type="ARBA" id="ARBA00022670"/>
    </source>
</evidence>
<comment type="similarity">
    <text evidence="9">Belongs to the peptidase M24A family. Methionine aminopeptidase eukaryotic type 2 subfamily.</text>
</comment>
<dbReference type="PROSITE" id="PS01202">
    <property type="entry name" value="MAP_2"/>
    <property type="match status" value="1"/>
</dbReference>
<feature type="binding site" evidence="9">
    <location>
        <position position="290"/>
    </location>
    <ligand>
        <name>substrate</name>
    </ligand>
</feature>
<dbReference type="InterPro" id="IPR018349">
    <property type="entry name" value="Pept_M24A_MAP2_BS"/>
</dbReference>
<feature type="binding site" evidence="9">
    <location>
        <position position="182"/>
    </location>
    <ligand>
        <name>substrate</name>
    </ligand>
</feature>
<feature type="binding site" evidence="9">
    <location>
        <position position="213"/>
    </location>
    <ligand>
        <name>a divalent metal cation</name>
        <dbReference type="ChEBI" id="CHEBI:60240"/>
        <label>2</label>
        <note>catalytic</note>
    </ligand>
</feature>
<evidence type="ECO:0000256" key="4">
    <source>
        <dbReference type="ARBA" id="ARBA00022438"/>
    </source>
</evidence>
<dbReference type="CDD" id="cd01088">
    <property type="entry name" value="MetAP2"/>
    <property type="match status" value="1"/>
</dbReference>
<dbReference type="InterPro" id="IPR002468">
    <property type="entry name" value="Pept_M24A_MAP2"/>
</dbReference>
<comment type="function">
    <text evidence="9 10">Cotranslationally removes the N-terminal methionine from nascent proteins. The N-terminal methionine is often cleaved when the second residue in the primary sequence is small and uncharged (Met-Ala-, Cys, Gly, Pro, Ser, Thr, or Val).</text>
</comment>
<dbReference type="EC" id="3.4.11.18" evidence="9"/>
<keyword evidence="5 9" id="KW-0963">Cytoplasm</keyword>
<keyword evidence="14" id="KW-1185">Reference proteome</keyword>
<evidence type="ECO:0000256" key="3">
    <source>
        <dbReference type="ARBA" id="ARBA00001954"/>
    </source>
</evidence>
<comment type="cofactor">
    <cofactor evidence="2">
        <name>Mn(2+)</name>
        <dbReference type="ChEBI" id="CHEBI:29035"/>
    </cofactor>
</comment>
<comment type="subcellular location">
    <subcellularLocation>
        <location evidence="9">Cytoplasm</location>
    </subcellularLocation>
</comment>
<dbReference type="AlphaFoldDB" id="A0A1R1X0H1"/>
<feature type="domain" description="Peptidase M24" evidence="12">
    <location>
        <begin position="119"/>
        <end position="318"/>
    </location>
</feature>
<feature type="binding site" evidence="9">
    <location>
        <position position="202"/>
    </location>
    <ligand>
        <name>a divalent metal cation</name>
        <dbReference type="ChEBI" id="CHEBI:60240"/>
        <label>1</label>
    </ligand>
</feature>
<dbReference type="InterPro" id="IPR000994">
    <property type="entry name" value="Pept_M24"/>
</dbReference>
<feature type="compositionally biased region" description="Basic residues" evidence="11">
    <location>
        <begin position="47"/>
        <end position="61"/>
    </location>
</feature>
<dbReference type="PANTHER" id="PTHR45777:SF2">
    <property type="entry name" value="METHIONINE AMINOPEPTIDASE 2"/>
    <property type="match status" value="1"/>
</dbReference>